<dbReference type="InterPro" id="IPR049730">
    <property type="entry name" value="SNF2/RAD54-like_C"/>
</dbReference>
<organism evidence="5 6">
    <name type="scientific">Tolumonas osonensis</name>
    <dbReference type="NCBI Taxonomy" id="675874"/>
    <lineage>
        <taxon>Bacteria</taxon>
        <taxon>Pseudomonadati</taxon>
        <taxon>Pseudomonadota</taxon>
        <taxon>Gammaproteobacteria</taxon>
        <taxon>Aeromonadales</taxon>
        <taxon>Aeromonadaceae</taxon>
        <taxon>Tolumonas</taxon>
    </lineage>
</organism>
<feature type="domain" description="Helicase C-terminal" evidence="4">
    <location>
        <begin position="902"/>
        <end position="1029"/>
    </location>
</feature>
<evidence type="ECO:0000313" key="6">
    <source>
        <dbReference type="Proteomes" id="UP000585721"/>
    </source>
</evidence>
<dbReference type="GO" id="GO:0004386">
    <property type="term" value="F:helicase activity"/>
    <property type="evidence" value="ECO:0007669"/>
    <property type="project" value="UniProtKB-KW"/>
</dbReference>
<dbReference type="PROSITE" id="PS51192">
    <property type="entry name" value="HELICASE_ATP_BIND_1"/>
    <property type="match status" value="1"/>
</dbReference>
<evidence type="ECO:0000256" key="2">
    <source>
        <dbReference type="ARBA" id="ARBA00022806"/>
    </source>
</evidence>
<dbReference type="Pfam" id="PF00176">
    <property type="entry name" value="SNF2-rel_dom"/>
    <property type="match status" value="1"/>
</dbReference>
<keyword evidence="2 5" id="KW-0347">Helicase</keyword>
<dbReference type="AlphaFoldDB" id="A0A841GBP2"/>
<dbReference type="InterPro" id="IPR000330">
    <property type="entry name" value="SNF2_N"/>
</dbReference>
<gene>
    <name evidence="5" type="ORF">HNR75_001265</name>
</gene>
<dbReference type="RefSeq" id="WP_188026146.1">
    <property type="nucleotide sequence ID" value="NZ_JACHGR010000004.1"/>
</dbReference>
<dbReference type="PROSITE" id="PS51194">
    <property type="entry name" value="HELICASE_CTER"/>
    <property type="match status" value="1"/>
</dbReference>
<dbReference type="GO" id="GO:0016787">
    <property type="term" value="F:hydrolase activity"/>
    <property type="evidence" value="ECO:0007669"/>
    <property type="project" value="UniProtKB-KW"/>
</dbReference>
<name>A0A841GBP2_9GAMM</name>
<dbReference type="InterPro" id="IPR038718">
    <property type="entry name" value="SNF2-like_sf"/>
</dbReference>
<dbReference type="NCBIfam" id="NF041790">
    <property type="entry name" value="anti-phage_ZorD"/>
    <property type="match status" value="1"/>
</dbReference>
<evidence type="ECO:0000259" key="4">
    <source>
        <dbReference type="PROSITE" id="PS51194"/>
    </source>
</evidence>
<dbReference type="InterPro" id="IPR049660">
    <property type="entry name" value="ZorD-like_t1"/>
</dbReference>
<dbReference type="CDD" id="cd18793">
    <property type="entry name" value="SF2_C_SNF"/>
    <property type="match status" value="1"/>
</dbReference>
<feature type="domain" description="Helicase ATP-binding" evidence="3">
    <location>
        <begin position="593"/>
        <end position="776"/>
    </location>
</feature>
<dbReference type="GO" id="GO:0005524">
    <property type="term" value="F:ATP binding"/>
    <property type="evidence" value="ECO:0007669"/>
    <property type="project" value="InterPro"/>
</dbReference>
<dbReference type="SMART" id="SM00490">
    <property type="entry name" value="HELICc"/>
    <property type="match status" value="1"/>
</dbReference>
<reference evidence="5 6" key="1">
    <citation type="submission" date="2020-08" db="EMBL/GenBank/DDBJ databases">
        <title>Genomic Encyclopedia of Type Strains, Phase IV (KMG-IV): sequencing the most valuable type-strain genomes for metagenomic binning, comparative biology and taxonomic classification.</title>
        <authorList>
            <person name="Goeker M."/>
        </authorList>
    </citation>
    <scope>NUCLEOTIDE SEQUENCE [LARGE SCALE GENOMIC DNA]</scope>
    <source>
        <strain evidence="5 6">DSM 22975</strain>
    </source>
</reference>
<dbReference type="Gene3D" id="3.40.50.300">
    <property type="entry name" value="P-loop containing nucleotide triphosphate hydrolases"/>
    <property type="match status" value="1"/>
</dbReference>
<evidence type="ECO:0000256" key="1">
    <source>
        <dbReference type="ARBA" id="ARBA00022801"/>
    </source>
</evidence>
<dbReference type="InterPro" id="IPR001650">
    <property type="entry name" value="Helicase_C-like"/>
</dbReference>
<evidence type="ECO:0000313" key="5">
    <source>
        <dbReference type="EMBL" id="MBB6055359.1"/>
    </source>
</evidence>
<dbReference type="Gene3D" id="3.40.50.10810">
    <property type="entry name" value="Tandem AAA-ATPase domain"/>
    <property type="match status" value="1"/>
</dbReference>
<dbReference type="InterPro" id="IPR027417">
    <property type="entry name" value="P-loop_NTPase"/>
</dbReference>
<dbReference type="Pfam" id="PF00271">
    <property type="entry name" value="Helicase_C"/>
    <property type="match status" value="1"/>
</dbReference>
<keyword evidence="1" id="KW-0378">Hydrolase</keyword>
<dbReference type="SMART" id="SM00487">
    <property type="entry name" value="DEXDc"/>
    <property type="match status" value="1"/>
</dbReference>
<dbReference type="Proteomes" id="UP000585721">
    <property type="component" value="Unassembled WGS sequence"/>
</dbReference>
<dbReference type="InterPro" id="IPR014001">
    <property type="entry name" value="Helicase_ATP-bd"/>
</dbReference>
<dbReference type="SUPFAM" id="SSF52540">
    <property type="entry name" value="P-loop containing nucleoside triphosphate hydrolases"/>
    <property type="match status" value="2"/>
</dbReference>
<accession>A0A841GBP2</accession>
<keyword evidence="6" id="KW-1185">Reference proteome</keyword>
<protein>
    <submittedName>
        <fullName evidence="5">SNF2 family DNA or RNA helicase</fullName>
    </submittedName>
</protein>
<keyword evidence="2 5" id="KW-0547">Nucleotide-binding</keyword>
<evidence type="ECO:0000259" key="3">
    <source>
        <dbReference type="PROSITE" id="PS51192"/>
    </source>
</evidence>
<comment type="caution">
    <text evidence="5">The sequence shown here is derived from an EMBL/GenBank/DDBJ whole genome shotgun (WGS) entry which is preliminary data.</text>
</comment>
<sequence>MITQWLKDKISSFVSKEQVKALYTIDENGLMFPFSEFENEKNWLLGAYIEQLEEEELVTALTNSWFLEWDQLYHLLENEEHASSIKLLSLPEYSDVKPELVSEGGLSSNDFQVIINQWRDQKTGKILSISRTGAVIKTLDDQYLLSNDVWQLIKSIKHFHQSQKEKPSEINNQIGWALVRKRAKHAQVKLDQFLEKTVVVKPDSLRMKIRKANINSMPVLEVEPSFEGQPETWIKSFDSQKEVQEKYHVLNNDGSVAHVLIEPEVKDVLESIKSFPGRRVGGDDALSFIRNPYAFIGENASTVLNPEIYENDLSEAGIFFHRFYLNIHQDADNKIESVDLILQPIGKGETDETVIQLTTSNVLKLFVNELEIKLAAGMPAGFWQGYELELSNFTENQFSEIKKLWTQWDAESIGAEFKAVLDLDKYGDRVTGIGEAEQISSPYLVKEESENWLPDDVINQIKDIDFSSNFDFRDEVLYSSFSDALDEARDKKEPVTIPNTNYILPFELAEQLYQSWTKKINSWGNNNKPSERSERAILQIAHNIEDEKYSKNRLNAIVDTSLYTAEIPELLRPEWELLEHQVAGVSWLQSLFNLSPKHISGCLLADDMGLGKTIQILSFIVWIIERNKSKNPSLIIAPVSLLDNWERELHKFFYADTIPVLKLYGDRLKELKFTKKEIPFGLQQKGIKNLLRPGWVNDSKIVLTTYETMRDQEFSLARQEWSVVICDEAQKIKNPAALVTQAANAIPSRFKIACTGTPVENTLTDLWALFDFIQPGYLVPLNQFGKEYQRPIESNVGDSQALERLRRLVEPQILRRTKSDVAKDLPLKIEDVQCRSIPMSTHQKKIYLSSVSAYIKNESETEQSQSSAGILGLLHRLKLICAHPFCVEPDPKLRDNSPKMNWLIHKLHEIKENNPNDKVIIFTELRDIQRELQHTVYKQFGFKPIIINGDTSTNSESSESRQKLIDRFQEQNGFGVIILSTVAVGFGVNVQAANHVIHFTRCWNPAKEDQATDRAYRIGQKKDVYVNRH</sequence>
<dbReference type="EMBL" id="JACHGR010000004">
    <property type="protein sequence ID" value="MBB6055359.1"/>
    <property type="molecule type" value="Genomic_DNA"/>
</dbReference>
<proteinExistence type="predicted"/>
<keyword evidence="2 5" id="KW-0067">ATP-binding</keyword>
<dbReference type="PANTHER" id="PTHR10799">
    <property type="entry name" value="SNF2/RAD54 HELICASE FAMILY"/>
    <property type="match status" value="1"/>
</dbReference>